<dbReference type="RefSeq" id="WP_189689215.1">
    <property type="nucleotide sequence ID" value="NZ_BMYK01000018.1"/>
</dbReference>
<keyword evidence="2" id="KW-1185">Reference proteome</keyword>
<sequence length="118" mass="12858">MSDVPRVPPRYVPVLTEVVGAAARVEPVAPVQPMPQPRLAPPPPSAPLDAQALQDQVLHRVMQRVDLALEQQLHDAVASMVLQHTHALVPRLREEIEFVVRQAVAEAVAAELAQRPPA</sequence>
<accession>A0ABQ3G6Y4</accession>
<name>A0ABQ3G6Y4_9BURK</name>
<dbReference type="Proteomes" id="UP000626210">
    <property type="component" value="Unassembled WGS sequence"/>
</dbReference>
<comment type="caution">
    <text evidence="1">The sequence shown here is derived from an EMBL/GenBank/DDBJ whole genome shotgun (WGS) entry which is preliminary data.</text>
</comment>
<proteinExistence type="predicted"/>
<organism evidence="1 2">
    <name type="scientific">Pseudorhodoferax aquiterrae</name>
    <dbReference type="NCBI Taxonomy" id="747304"/>
    <lineage>
        <taxon>Bacteria</taxon>
        <taxon>Pseudomonadati</taxon>
        <taxon>Pseudomonadota</taxon>
        <taxon>Betaproteobacteria</taxon>
        <taxon>Burkholderiales</taxon>
        <taxon>Comamonadaceae</taxon>
    </lineage>
</organism>
<gene>
    <name evidence="1" type="ORF">GCM10007320_45790</name>
</gene>
<evidence type="ECO:0008006" key="3">
    <source>
        <dbReference type="Google" id="ProtNLM"/>
    </source>
</evidence>
<evidence type="ECO:0000313" key="1">
    <source>
        <dbReference type="EMBL" id="GHC94171.1"/>
    </source>
</evidence>
<evidence type="ECO:0000313" key="2">
    <source>
        <dbReference type="Proteomes" id="UP000626210"/>
    </source>
</evidence>
<reference evidence="2" key="1">
    <citation type="journal article" date="2019" name="Int. J. Syst. Evol. Microbiol.">
        <title>The Global Catalogue of Microorganisms (GCM) 10K type strain sequencing project: providing services to taxonomists for standard genome sequencing and annotation.</title>
        <authorList>
            <consortium name="The Broad Institute Genomics Platform"/>
            <consortium name="The Broad Institute Genome Sequencing Center for Infectious Disease"/>
            <person name="Wu L."/>
            <person name="Ma J."/>
        </authorList>
    </citation>
    <scope>NUCLEOTIDE SEQUENCE [LARGE SCALE GENOMIC DNA]</scope>
    <source>
        <strain evidence="2">KCTC 23314</strain>
    </source>
</reference>
<protein>
    <recommendedName>
        <fullName evidence="3">DUF2486 family protein</fullName>
    </recommendedName>
</protein>
<dbReference type="EMBL" id="BMYK01000018">
    <property type="protein sequence ID" value="GHC94171.1"/>
    <property type="molecule type" value="Genomic_DNA"/>
</dbReference>